<dbReference type="Gene3D" id="2.60.110.10">
    <property type="entry name" value="Thaumatin"/>
    <property type="match status" value="1"/>
</dbReference>
<keyword evidence="2" id="KW-0472">Membrane</keyword>
<dbReference type="Proteomes" id="UP001346149">
    <property type="component" value="Unassembled WGS sequence"/>
</dbReference>
<dbReference type="InterPro" id="IPR001938">
    <property type="entry name" value="Thaumatin"/>
</dbReference>
<dbReference type="SMART" id="SM00205">
    <property type="entry name" value="THN"/>
    <property type="match status" value="1"/>
</dbReference>
<evidence type="ECO:0008006" key="5">
    <source>
        <dbReference type="Google" id="ProtNLM"/>
    </source>
</evidence>
<proteinExistence type="predicted"/>
<dbReference type="InterPro" id="IPR017949">
    <property type="entry name" value="Thaumatin_CS"/>
</dbReference>
<feature type="compositionally biased region" description="Low complexity" evidence="1">
    <location>
        <begin position="262"/>
        <end position="281"/>
    </location>
</feature>
<comment type="caution">
    <text evidence="3">The sequence shown here is derived from an EMBL/GenBank/DDBJ whole genome shotgun (WGS) entry which is preliminary data.</text>
</comment>
<keyword evidence="4" id="KW-1185">Reference proteome</keyword>
<keyword evidence="2" id="KW-0812">Transmembrane</keyword>
<dbReference type="AlphaFoldDB" id="A0AAN7LLH3"/>
<gene>
    <name evidence="3" type="ORF">SAY86_011042</name>
</gene>
<dbReference type="EMBL" id="JAXQNO010000012">
    <property type="protein sequence ID" value="KAK4787209.1"/>
    <property type="molecule type" value="Genomic_DNA"/>
</dbReference>
<protein>
    <recommendedName>
        <fullName evidence="5">Thaumatin-like protein 1b</fullName>
    </recommendedName>
</protein>
<evidence type="ECO:0000313" key="3">
    <source>
        <dbReference type="EMBL" id="KAK4787209.1"/>
    </source>
</evidence>
<reference evidence="3 4" key="1">
    <citation type="journal article" date="2023" name="Hortic Res">
        <title>Pangenome of water caltrop reveals structural variations and asymmetric subgenome divergence after allopolyploidization.</title>
        <authorList>
            <person name="Zhang X."/>
            <person name="Chen Y."/>
            <person name="Wang L."/>
            <person name="Yuan Y."/>
            <person name="Fang M."/>
            <person name="Shi L."/>
            <person name="Lu R."/>
            <person name="Comes H.P."/>
            <person name="Ma Y."/>
            <person name="Chen Y."/>
            <person name="Huang G."/>
            <person name="Zhou Y."/>
            <person name="Zheng Z."/>
            <person name="Qiu Y."/>
        </authorList>
    </citation>
    <scope>NUCLEOTIDE SEQUENCE [LARGE SCALE GENOMIC DNA]</scope>
    <source>
        <strain evidence="3">F231</strain>
    </source>
</reference>
<feature type="region of interest" description="Disordered" evidence="1">
    <location>
        <begin position="256"/>
        <end position="281"/>
    </location>
</feature>
<dbReference type="SUPFAM" id="SSF49870">
    <property type="entry name" value="Osmotin, thaumatin-like protein"/>
    <property type="match status" value="1"/>
</dbReference>
<name>A0AAN7LLH3_TRANT</name>
<dbReference type="FunFam" id="2.60.110.10:FF:000001">
    <property type="entry name" value="THAUMATIN-LIKE PROTEIN 1"/>
    <property type="match status" value="1"/>
</dbReference>
<keyword evidence="2" id="KW-1133">Transmembrane helix</keyword>
<sequence>MQHSVLLPSCPCITYLIALILIIICTCRGISGATFTLINGCEFTIWPGILANAGSSPLESTGFELGPGASLVLHSPVSWSGRIWGRTGCYFDPATGQGSCRTGDCGSGHVECDGAAAQPPATLAEFTVGSASGTGQDFYDVSLVDGYNLPLVVEASGSSGSCLPTGCIADLNRGCPAELRYGSDDGCRSACEAFGSPEYCCSGAYASPGTCKPSVYSQMFKAACPRSYSYAFDDATSTFTCTAADYTIAFCPSLSASQKSATPNGSSSTGTMTPTGSGASGSNYMQSPSGGSYPAMYPWSSGFVTGDAPARRDLTLLFVCIFYVIFITFLVV</sequence>
<dbReference type="PANTHER" id="PTHR31048">
    <property type="entry name" value="OS03G0233200 PROTEIN"/>
    <property type="match status" value="1"/>
</dbReference>
<dbReference type="PRINTS" id="PR00347">
    <property type="entry name" value="THAUMATIN"/>
</dbReference>
<dbReference type="PROSITE" id="PS00316">
    <property type="entry name" value="THAUMATIN_1"/>
    <property type="match status" value="1"/>
</dbReference>
<feature type="transmembrane region" description="Helical" evidence="2">
    <location>
        <begin position="314"/>
        <end position="331"/>
    </location>
</feature>
<organism evidence="3 4">
    <name type="scientific">Trapa natans</name>
    <name type="common">Water chestnut</name>
    <dbReference type="NCBI Taxonomy" id="22666"/>
    <lineage>
        <taxon>Eukaryota</taxon>
        <taxon>Viridiplantae</taxon>
        <taxon>Streptophyta</taxon>
        <taxon>Embryophyta</taxon>
        <taxon>Tracheophyta</taxon>
        <taxon>Spermatophyta</taxon>
        <taxon>Magnoliopsida</taxon>
        <taxon>eudicotyledons</taxon>
        <taxon>Gunneridae</taxon>
        <taxon>Pentapetalae</taxon>
        <taxon>rosids</taxon>
        <taxon>malvids</taxon>
        <taxon>Myrtales</taxon>
        <taxon>Lythraceae</taxon>
        <taxon>Trapa</taxon>
    </lineage>
</organism>
<dbReference type="PROSITE" id="PS51367">
    <property type="entry name" value="THAUMATIN_2"/>
    <property type="match status" value="1"/>
</dbReference>
<evidence type="ECO:0000256" key="2">
    <source>
        <dbReference type="SAM" id="Phobius"/>
    </source>
</evidence>
<dbReference type="Pfam" id="PF00314">
    <property type="entry name" value="Thaumatin"/>
    <property type="match status" value="1"/>
</dbReference>
<feature type="transmembrane region" description="Helical" evidence="2">
    <location>
        <begin position="6"/>
        <end position="27"/>
    </location>
</feature>
<dbReference type="InterPro" id="IPR037176">
    <property type="entry name" value="Osmotin/thaumatin-like_sf"/>
</dbReference>
<evidence type="ECO:0000313" key="4">
    <source>
        <dbReference type="Proteomes" id="UP001346149"/>
    </source>
</evidence>
<dbReference type="CDD" id="cd09218">
    <property type="entry name" value="TLP-PA"/>
    <property type="match status" value="1"/>
</dbReference>
<accession>A0AAN7LLH3</accession>
<evidence type="ECO:0000256" key="1">
    <source>
        <dbReference type="SAM" id="MobiDB-lite"/>
    </source>
</evidence>